<evidence type="ECO:0000256" key="1">
    <source>
        <dbReference type="ARBA" id="ARBA00004418"/>
    </source>
</evidence>
<evidence type="ECO:0000256" key="7">
    <source>
        <dbReference type="ARBA" id="ARBA00022841"/>
    </source>
</evidence>
<dbReference type="KEGG" id="dac:Daci_2936"/>
<protein>
    <recommendedName>
        <fullName evidence="4">Alginate biosynthesis protein AlgF</fullName>
    </recommendedName>
</protein>
<reference evidence="10" key="2">
    <citation type="submission" date="2007-11" db="EMBL/GenBank/DDBJ databases">
        <title>Complete sequence of Delftia acidovorans DSM 14801 / SPH-1.</title>
        <authorList>
            <person name="Copeland A."/>
            <person name="Lucas S."/>
            <person name="Lapidus A."/>
            <person name="Barry K."/>
            <person name="Glavina del Rio T."/>
            <person name="Dalin E."/>
            <person name="Tice H."/>
            <person name="Pitluck S."/>
            <person name="Lowry S."/>
            <person name="Clum A."/>
            <person name="Schmutz J."/>
            <person name="Larimer F."/>
            <person name="Land M."/>
            <person name="Hauser L."/>
            <person name="Kyrpides N."/>
            <person name="Kim E."/>
            <person name="Schleheck D."/>
            <person name="Richardson P."/>
        </authorList>
    </citation>
    <scope>NUCLEOTIDE SEQUENCE [LARGE SCALE GENOMIC DNA]</scope>
    <source>
        <strain evidence="10">DSM 14801 / SPH-1</strain>
    </source>
</reference>
<accession>A9BZH4</accession>
<proteinExistence type="inferred from homology"/>
<reference evidence="9 10" key="1">
    <citation type="journal article" date="2004" name="Appl. Environ. Microbiol.">
        <title>Mineralization of individual congeners of linear alkylbenzenesulfonate by defined pairs of heterotrophic bacteria.</title>
        <authorList>
            <person name="Schleheck D."/>
            <person name="Knepper T.P."/>
            <person name="Fischer K."/>
            <person name="Cook A.M."/>
        </authorList>
    </citation>
    <scope>NUCLEOTIDE SEQUENCE [LARGE SCALE GENOMIC DNA]</scope>
    <source>
        <strain evidence="10">DSM 14801 / SPH-1</strain>
    </source>
</reference>
<gene>
    <name evidence="9" type="ordered locus">Daci_2936</name>
</gene>
<comment type="pathway">
    <text evidence="2">Glycan biosynthesis; alginate biosynthesis.</text>
</comment>
<keyword evidence="7" id="KW-0016">Alginate biosynthesis</keyword>
<evidence type="ECO:0000256" key="6">
    <source>
        <dbReference type="ARBA" id="ARBA00022764"/>
    </source>
</evidence>
<comment type="subcellular location">
    <subcellularLocation>
        <location evidence="1">Periplasm</location>
    </subcellularLocation>
</comment>
<evidence type="ECO:0000313" key="9">
    <source>
        <dbReference type="EMBL" id="ABX35574.1"/>
    </source>
</evidence>
<evidence type="ECO:0000256" key="3">
    <source>
        <dbReference type="ARBA" id="ARBA00010033"/>
    </source>
</evidence>
<dbReference type="HOGENOM" id="CLU_090244_0_0_4"/>
<keyword evidence="6" id="KW-0574">Periplasm</keyword>
<sequence>MTSAFSPVMRTVALALALAGLAGLSCLPAAHAEGTLAQLYAARPPAGSSFVRVVHPDAGSLRVKIGDGPEQTLSGSKPASSYAIVKGDTPFAIQLDGKSAGSMKVAPGSFTTLVPQRQGKNAAARFTAIDDSGGSQDALKAELRFYNLIDDCTEGGLKIAGTGTPLFTGVAPARSASRSINPVSAQLAATCATAASAPLALPQLQPGDHYSLFMTGTAAAPVLRGQASATDTYRP</sequence>
<dbReference type="STRING" id="398578.Daci_2936"/>
<dbReference type="Proteomes" id="UP000000784">
    <property type="component" value="Chromosome"/>
</dbReference>
<evidence type="ECO:0000256" key="2">
    <source>
        <dbReference type="ARBA" id="ARBA00005182"/>
    </source>
</evidence>
<dbReference type="GO" id="GO:0042121">
    <property type="term" value="P:alginic acid biosynthetic process"/>
    <property type="evidence" value="ECO:0007669"/>
    <property type="project" value="UniProtKB-UniPathway"/>
</dbReference>
<comment type="similarity">
    <text evidence="3">Belongs to the AlgF family.</text>
</comment>
<dbReference type="GO" id="GO:0042597">
    <property type="term" value="C:periplasmic space"/>
    <property type="evidence" value="ECO:0007669"/>
    <property type="project" value="UniProtKB-SubCell"/>
</dbReference>
<keyword evidence="10" id="KW-1185">Reference proteome</keyword>
<dbReference type="InterPro" id="IPR035422">
    <property type="entry name" value="AlgF"/>
</dbReference>
<dbReference type="eggNOG" id="ENOG5032XR5">
    <property type="taxonomic scope" value="Bacteria"/>
</dbReference>
<evidence type="ECO:0000256" key="4">
    <source>
        <dbReference type="ARBA" id="ARBA00013964"/>
    </source>
</evidence>
<organism evidence="9 10">
    <name type="scientific">Delftia acidovorans (strain DSM 14801 / SPH-1)</name>
    <dbReference type="NCBI Taxonomy" id="398578"/>
    <lineage>
        <taxon>Bacteria</taxon>
        <taxon>Pseudomonadati</taxon>
        <taxon>Pseudomonadota</taxon>
        <taxon>Betaproteobacteria</taxon>
        <taxon>Burkholderiales</taxon>
        <taxon>Comamonadaceae</taxon>
        <taxon>Delftia</taxon>
    </lineage>
</organism>
<feature type="signal peptide" evidence="8">
    <location>
        <begin position="1"/>
        <end position="32"/>
    </location>
</feature>
<dbReference type="EMBL" id="CP000884">
    <property type="protein sequence ID" value="ABX35574.1"/>
    <property type="molecule type" value="Genomic_DNA"/>
</dbReference>
<dbReference type="GeneID" id="24116830"/>
<feature type="chain" id="PRO_5002732691" description="Alginate biosynthesis protein AlgF" evidence="8">
    <location>
        <begin position="33"/>
        <end position="235"/>
    </location>
</feature>
<name>A9BZH4_DELAS</name>
<dbReference type="Pfam" id="PF11182">
    <property type="entry name" value="AlgF"/>
    <property type="match status" value="1"/>
</dbReference>
<evidence type="ECO:0000256" key="8">
    <source>
        <dbReference type="SAM" id="SignalP"/>
    </source>
</evidence>
<keyword evidence="5 8" id="KW-0732">Signal</keyword>
<dbReference type="UniPathway" id="UPA00286"/>
<dbReference type="RefSeq" id="WP_012204784.1">
    <property type="nucleotide sequence ID" value="NC_010002.1"/>
</dbReference>
<evidence type="ECO:0000313" key="10">
    <source>
        <dbReference type="Proteomes" id="UP000000784"/>
    </source>
</evidence>
<dbReference type="AlphaFoldDB" id="A9BZH4"/>
<evidence type="ECO:0000256" key="5">
    <source>
        <dbReference type="ARBA" id="ARBA00022729"/>
    </source>
</evidence>